<gene>
    <name evidence="10" type="primary">LOC108563961</name>
</gene>
<evidence type="ECO:0000256" key="5">
    <source>
        <dbReference type="ARBA" id="ARBA00023136"/>
    </source>
</evidence>
<keyword evidence="6" id="KW-0175">Coiled coil</keyword>
<dbReference type="Proteomes" id="UP000695000">
    <property type="component" value="Unplaced"/>
</dbReference>
<dbReference type="InterPro" id="IPR016763">
    <property type="entry name" value="VAP"/>
</dbReference>
<dbReference type="PANTHER" id="PTHR10809:SF6">
    <property type="entry name" value="AT11025P-RELATED"/>
    <property type="match status" value="1"/>
</dbReference>
<accession>A0ABM1MUP4</accession>
<dbReference type="InterPro" id="IPR000535">
    <property type="entry name" value="MSP_dom"/>
</dbReference>
<dbReference type="PIRSF" id="PIRSF019693">
    <property type="entry name" value="VAMP-associated"/>
    <property type="match status" value="1"/>
</dbReference>
<comment type="subcellular location">
    <subcellularLocation>
        <location evidence="1">Membrane</location>
        <topology evidence="1">Single-pass type IV membrane protein</topology>
    </subcellularLocation>
</comment>
<keyword evidence="3 7" id="KW-0812">Transmembrane</keyword>
<keyword evidence="5 7" id="KW-0472">Membrane</keyword>
<feature type="coiled-coil region" evidence="6">
    <location>
        <begin position="160"/>
        <end position="187"/>
    </location>
</feature>
<evidence type="ECO:0000256" key="2">
    <source>
        <dbReference type="ARBA" id="ARBA00008932"/>
    </source>
</evidence>
<feature type="transmembrane region" description="Helical" evidence="7">
    <location>
        <begin position="225"/>
        <end position="245"/>
    </location>
</feature>
<protein>
    <submittedName>
        <fullName evidence="10">Vesicle-associated membrane protein-associated protein B</fullName>
    </submittedName>
</protein>
<evidence type="ECO:0000256" key="3">
    <source>
        <dbReference type="ARBA" id="ARBA00022692"/>
    </source>
</evidence>
<keyword evidence="4 7" id="KW-1133">Transmembrane helix</keyword>
<evidence type="ECO:0000256" key="4">
    <source>
        <dbReference type="ARBA" id="ARBA00022989"/>
    </source>
</evidence>
<sequence>MASKNEQVLIIEPEAELKFIGPFTTSNTIKMTLTNPSKKTVVFKIKTTAPKKYCVRPNSGLLLPSASVELGICLQPFYYDPAEKNKHKFMVQSMFVPDGQVNLEQVWKECTPEQLMDSKLRCVFELPEPANATEESETRFNTFTPTKVPALAASNEPAVTQNEEGELQEAEHEIQRLENHSLKLVTENLRLKEMLLKCTCNNAPDAKKASSKYAPPAVEETEIPMMRFIFSLLIVIFGIVIGKYVL</sequence>
<keyword evidence="9" id="KW-1185">Reference proteome</keyword>
<evidence type="ECO:0000259" key="8">
    <source>
        <dbReference type="PROSITE" id="PS50202"/>
    </source>
</evidence>
<evidence type="ECO:0000256" key="6">
    <source>
        <dbReference type="SAM" id="Coils"/>
    </source>
</evidence>
<comment type="similarity">
    <text evidence="2">Belongs to the VAMP-associated protein (VAP) (TC 9.B.17) family.</text>
</comment>
<dbReference type="GeneID" id="108563961"/>
<dbReference type="RefSeq" id="XP_017778294.1">
    <property type="nucleotide sequence ID" value="XM_017922805.1"/>
</dbReference>
<proteinExistence type="inferred from homology"/>
<evidence type="ECO:0000313" key="9">
    <source>
        <dbReference type="Proteomes" id="UP000695000"/>
    </source>
</evidence>
<feature type="domain" description="MSP" evidence="8">
    <location>
        <begin position="8"/>
        <end position="125"/>
    </location>
</feature>
<dbReference type="SUPFAM" id="SSF49354">
    <property type="entry name" value="PapD-like"/>
    <property type="match status" value="1"/>
</dbReference>
<evidence type="ECO:0000256" key="7">
    <source>
        <dbReference type="SAM" id="Phobius"/>
    </source>
</evidence>
<dbReference type="InterPro" id="IPR008962">
    <property type="entry name" value="PapD-like_sf"/>
</dbReference>
<dbReference type="PANTHER" id="PTHR10809">
    <property type="entry name" value="VESICLE-ASSOCIATED MEMBRANE PROTEIN-ASSOCIATED PROTEIN"/>
    <property type="match status" value="1"/>
</dbReference>
<dbReference type="Gene3D" id="2.60.40.10">
    <property type="entry name" value="Immunoglobulins"/>
    <property type="match status" value="1"/>
</dbReference>
<organism evidence="9 10">
    <name type="scientific">Nicrophorus vespilloides</name>
    <name type="common">Boreal carrion beetle</name>
    <dbReference type="NCBI Taxonomy" id="110193"/>
    <lineage>
        <taxon>Eukaryota</taxon>
        <taxon>Metazoa</taxon>
        <taxon>Ecdysozoa</taxon>
        <taxon>Arthropoda</taxon>
        <taxon>Hexapoda</taxon>
        <taxon>Insecta</taxon>
        <taxon>Pterygota</taxon>
        <taxon>Neoptera</taxon>
        <taxon>Endopterygota</taxon>
        <taxon>Coleoptera</taxon>
        <taxon>Polyphaga</taxon>
        <taxon>Staphyliniformia</taxon>
        <taxon>Silphidae</taxon>
        <taxon>Nicrophorinae</taxon>
        <taxon>Nicrophorus</taxon>
    </lineage>
</organism>
<evidence type="ECO:0000256" key="1">
    <source>
        <dbReference type="ARBA" id="ARBA00004211"/>
    </source>
</evidence>
<name>A0ABM1MUP4_NICVS</name>
<dbReference type="InterPro" id="IPR013783">
    <property type="entry name" value="Ig-like_fold"/>
</dbReference>
<evidence type="ECO:0000313" key="10">
    <source>
        <dbReference type="RefSeq" id="XP_017778294.1"/>
    </source>
</evidence>
<dbReference type="PROSITE" id="PS50202">
    <property type="entry name" value="MSP"/>
    <property type="match status" value="1"/>
</dbReference>
<reference evidence="10" key="1">
    <citation type="submission" date="2025-08" db="UniProtKB">
        <authorList>
            <consortium name="RefSeq"/>
        </authorList>
    </citation>
    <scope>IDENTIFICATION</scope>
    <source>
        <tissue evidence="10">Whole Larva</tissue>
    </source>
</reference>
<dbReference type="Pfam" id="PF00635">
    <property type="entry name" value="Motile_Sperm"/>
    <property type="match status" value="1"/>
</dbReference>